<accession>B7KJI2</accession>
<dbReference type="InterPro" id="IPR025458">
    <property type="entry name" value="DUF4278"/>
</dbReference>
<dbReference type="Pfam" id="PF14105">
    <property type="entry name" value="DUF4278"/>
    <property type="match status" value="1"/>
</dbReference>
<organism evidence="1 2">
    <name type="scientific">Gloeothece citriformis (strain PCC 7424)</name>
    <name type="common">Cyanothece sp. (strain PCC 7424)</name>
    <dbReference type="NCBI Taxonomy" id="65393"/>
    <lineage>
        <taxon>Bacteria</taxon>
        <taxon>Bacillati</taxon>
        <taxon>Cyanobacteriota</taxon>
        <taxon>Cyanophyceae</taxon>
        <taxon>Oscillatoriophycideae</taxon>
        <taxon>Chroococcales</taxon>
        <taxon>Aphanothecaceae</taxon>
        <taxon>Gloeothece</taxon>
        <taxon>Gloeothece citriformis</taxon>
    </lineage>
</organism>
<dbReference type="EMBL" id="CP001291">
    <property type="protein sequence ID" value="ACK73659.1"/>
    <property type="molecule type" value="Genomic_DNA"/>
</dbReference>
<gene>
    <name evidence="1" type="ordered locus">PCC7424_5311</name>
</gene>
<dbReference type="RefSeq" id="WP_015957235.1">
    <property type="nucleotide sequence ID" value="NC_011729.1"/>
</dbReference>
<dbReference type="Proteomes" id="UP000002384">
    <property type="component" value="Chromosome"/>
</dbReference>
<dbReference type="OrthoDB" id="515032at2"/>
<sequence>MKLTYRGVSYEHQPETIEYEKGEIAGHYRGQDWYYRYPRHIPQLRPKLHRQYRGVTYSTRTVPFAQSMQAEESTTVENSCPVLRAKPRTIAVDETSQVHLDNIRRNLNRRLKVAKANGDDELIKLLEQESKQLALKN</sequence>
<dbReference type="eggNOG" id="ENOG5033275">
    <property type="taxonomic scope" value="Bacteria"/>
</dbReference>
<evidence type="ECO:0000313" key="1">
    <source>
        <dbReference type="EMBL" id="ACK73659.1"/>
    </source>
</evidence>
<keyword evidence="2" id="KW-1185">Reference proteome</keyword>
<name>B7KJI2_GLOC7</name>
<proteinExistence type="predicted"/>
<protein>
    <recommendedName>
        <fullName evidence="3">DUF4278 domain-containing protein</fullName>
    </recommendedName>
</protein>
<evidence type="ECO:0008006" key="3">
    <source>
        <dbReference type="Google" id="ProtNLM"/>
    </source>
</evidence>
<reference evidence="2" key="1">
    <citation type="journal article" date="2011" name="MBio">
        <title>Novel metabolic attributes of the genus Cyanothece, comprising a group of unicellular nitrogen-fixing Cyanobacteria.</title>
        <authorList>
            <person name="Bandyopadhyay A."/>
            <person name="Elvitigala T."/>
            <person name="Welsh E."/>
            <person name="Stockel J."/>
            <person name="Liberton M."/>
            <person name="Min H."/>
            <person name="Sherman L.A."/>
            <person name="Pakrasi H.B."/>
        </authorList>
    </citation>
    <scope>NUCLEOTIDE SEQUENCE [LARGE SCALE GENOMIC DNA]</scope>
    <source>
        <strain evidence="2">PCC 7424</strain>
    </source>
</reference>
<dbReference type="STRING" id="65393.PCC7424_5311"/>
<dbReference type="KEGG" id="cyc:PCC7424_5311"/>
<evidence type="ECO:0000313" key="2">
    <source>
        <dbReference type="Proteomes" id="UP000002384"/>
    </source>
</evidence>
<dbReference type="AlphaFoldDB" id="B7KJI2"/>
<dbReference type="HOGENOM" id="CLU_150570_0_0_3"/>